<keyword evidence="1" id="KW-0698">rRNA processing</keyword>
<comment type="catalytic activity">
    <reaction evidence="1">
        <text>adenosine(2030) in 23S rRNA + S-adenosyl-L-methionine = N(6)-methyladenosine(2030) in 23S rRNA + S-adenosyl-L-homocysteine + H(+)</text>
        <dbReference type="Rhea" id="RHEA:43736"/>
        <dbReference type="Rhea" id="RHEA-COMP:10668"/>
        <dbReference type="Rhea" id="RHEA-COMP:10669"/>
        <dbReference type="ChEBI" id="CHEBI:15378"/>
        <dbReference type="ChEBI" id="CHEBI:57856"/>
        <dbReference type="ChEBI" id="CHEBI:59789"/>
        <dbReference type="ChEBI" id="CHEBI:74411"/>
        <dbReference type="ChEBI" id="CHEBI:74449"/>
        <dbReference type="EC" id="2.1.1.266"/>
    </reaction>
</comment>
<feature type="binding site" evidence="1">
    <location>
        <position position="18"/>
    </location>
    <ligand>
        <name>S-adenosyl-L-methionine</name>
        <dbReference type="ChEBI" id="CHEBI:59789"/>
    </ligand>
</feature>
<dbReference type="EC" id="2.1.1.266" evidence="1"/>
<keyword evidence="3" id="KW-1185">Reference proteome</keyword>
<comment type="function">
    <text evidence="1">Specifically methylates the adenine in position 2030 of 23S rRNA.</text>
</comment>
<organism evidence="2 3">
    <name type="scientific">Caulobacter ginsengisoli</name>
    <dbReference type="NCBI Taxonomy" id="400775"/>
    <lineage>
        <taxon>Bacteria</taxon>
        <taxon>Pseudomonadati</taxon>
        <taxon>Pseudomonadota</taxon>
        <taxon>Alphaproteobacteria</taxon>
        <taxon>Caulobacterales</taxon>
        <taxon>Caulobacteraceae</taxon>
        <taxon>Caulobacter</taxon>
    </lineage>
</organism>
<dbReference type="GO" id="GO:0036307">
    <property type="term" value="F:23S rRNA (adenine(2030)-N(6))-methyltransferase activity"/>
    <property type="evidence" value="ECO:0007669"/>
    <property type="project" value="UniProtKB-EC"/>
</dbReference>
<dbReference type="PANTHER" id="PTHR37426:SF1">
    <property type="entry name" value="RIBOSOMAL RNA LARGE SUBUNIT METHYLTRANSFERASE J"/>
    <property type="match status" value="1"/>
</dbReference>
<comment type="caution">
    <text evidence="2">The sequence shown here is derived from an EMBL/GenBank/DDBJ whole genome shotgun (WGS) entry which is preliminary data.</text>
</comment>
<feature type="binding site" evidence="1">
    <location>
        <position position="41"/>
    </location>
    <ligand>
        <name>S-adenosyl-L-methionine</name>
        <dbReference type="ChEBI" id="CHEBI:59789"/>
    </ligand>
</feature>
<dbReference type="PANTHER" id="PTHR37426">
    <property type="entry name" value="RIBOSOMAL RNA LARGE SUBUNIT METHYLTRANSFERASE J"/>
    <property type="match status" value="1"/>
</dbReference>
<feature type="active site" description="Proton acceptor" evidence="1">
    <location>
        <position position="159"/>
    </location>
</feature>
<keyword evidence="1" id="KW-0949">S-adenosyl-L-methionine</keyword>
<keyword evidence="1" id="KW-0694">RNA-binding</keyword>
<comment type="subunit">
    <text evidence="1">Monomer.</text>
</comment>
<gene>
    <name evidence="1" type="primary">rlmJ</name>
    <name evidence="2" type="ORF">QO010_000310</name>
</gene>
<protein>
    <recommendedName>
        <fullName evidence="1">Ribosomal RNA large subunit methyltransferase J</fullName>
        <ecNumber evidence="1">2.1.1.266</ecNumber>
    </recommendedName>
    <alternativeName>
        <fullName evidence="1">23S rRNA (adenine(2030)-N6)-methyltransferase</fullName>
    </alternativeName>
    <alternativeName>
        <fullName evidence="1">23S rRNA m6A2030 methyltransferase</fullName>
    </alternativeName>
</protein>
<name>A0ABU0IKN6_9CAUL</name>
<dbReference type="HAMAP" id="MF_00934">
    <property type="entry name" value="23SrRNA_methyltr_J"/>
    <property type="match status" value="1"/>
</dbReference>
<dbReference type="Pfam" id="PF04378">
    <property type="entry name" value="RsmJ"/>
    <property type="match status" value="1"/>
</dbReference>
<evidence type="ECO:0000313" key="3">
    <source>
        <dbReference type="Proteomes" id="UP001228905"/>
    </source>
</evidence>
<dbReference type="RefSeq" id="WP_307345034.1">
    <property type="nucleotide sequence ID" value="NZ_JAUSVS010000001.1"/>
</dbReference>
<feature type="site" description="Interaction with substrate rRNA" evidence="1">
    <location>
        <position position="3"/>
    </location>
</feature>
<dbReference type="Gene3D" id="3.40.50.150">
    <property type="entry name" value="Vaccinia Virus protein VP39"/>
    <property type="match status" value="1"/>
</dbReference>
<reference evidence="2 3" key="1">
    <citation type="submission" date="2023-07" db="EMBL/GenBank/DDBJ databases">
        <title>Genomic Encyclopedia of Type Strains, Phase IV (KMG-IV): sequencing the most valuable type-strain genomes for metagenomic binning, comparative biology and taxonomic classification.</title>
        <authorList>
            <person name="Goeker M."/>
        </authorList>
    </citation>
    <scope>NUCLEOTIDE SEQUENCE [LARGE SCALE GENOMIC DNA]</scope>
    <source>
        <strain evidence="2 3">DSM 18695</strain>
    </source>
</reference>
<dbReference type="EMBL" id="JAUSVS010000001">
    <property type="protein sequence ID" value="MDQ0462562.1"/>
    <property type="molecule type" value="Genomic_DNA"/>
</dbReference>
<keyword evidence="1 2" id="KW-0489">Methyltransferase</keyword>
<feature type="binding site" evidence="1">
    <location>
        <position position="114"/>
    </location>
    <ligand>
        <name>S-adenosyl-L-methionine</name>
        <dbReference type="ChEBI" id="CHEBI:59789"/>
    </ligand>
</feature>
<dbReference type="SUPFAM" id="SSF53335">
    <property type="entry name" value="S-adenosyl-L-methionine-dependent methyltransferases"/>
    <property type="match status" value="1"/>
</dbReference>
<comment type="similarity">
    <text evidence="1">Belongs to the RlmJ family.</text>
</comment>
<keyword evidence="1 2" id="KW-0808">Transferase</keyword>
<evidence type="ECO:0000256" key="1">
    <source>
        <dbReference type="HAMAP-Rule" id="MF_00934"/>
    </source>
</evidence>
<feature type="binding site" evidence="1">
    <location>
        <position position="159"/>
    </location>
    <ligand>
        <name>S-adenosyl-L-methionine</name>
        <dbReference type="ChEBI" id="CHEBI:59789"/>
    </ligand>
</feature>
<dbReference type="InterPro" id="IPR007473">
    <property type="entry name" value="RlmJ"/>
</dbReference>
<dbReference type="InterPro" id="IPR029063">
    <property type="entry name" value="SAM-dependent_MTases_sf"/>
</dbReference>
<proteinExistence type="inferred from homology"/>
<sequence>MNYRHAFHAGNFADLVKHAALTLVLARLTGEPGPLTVIDTHAGAGGYDLTGEMARRSGEAAQGVARLMAADDAPAAFDGLKAAVRAMGGADLYPGSPRLIAAAMRPGDRYIACELREDDKALLAQTLAPTKGAEARQADGYATAAAETPAKGRALVLIDPPFERGDDYRNIVETLRAVLARNPAATVAVWLPLKDLETFDALLRGVEGTGAKALVAEARLRPLIDPLKMNGCAMLLVGAPDNLIGPLEDVCRWVVERLGDRGGLAKVWRLG</sequence>
<feature type="binding site" evidence="1">
    <location>
        <begin position="139"/>
        <end position="140"/>
    </location>
    <ligand>
        <name>S-adenosyl-L-methionine</name>
        <dbReference type="ChEBI" id="CHEBI:59789"/>
    </ligand>
</feature>
<accession>A0ABU0IKN6</accession>
<evidence type="ECO:0000313" key="2">
    <source>
        <dbReference type="EMBL" id="MDQ0462562.1"/>
    </source>
</evidence>
<dbReference type="Proteomes" id="UP001228905">
    <property type="component" value="Unassembled WGS sequence"/>
</dbReference>
<feature type="binding site" evidence="1">
    <location>
        <position position="96"/>
    </location>
    <ligand>
        <name>S-adenosyl-L-methionine</name>
        <dbReference type="ChEBI" id="CHEBI:59789"/>
    </ligand>
</feature>